<evidence type="ECO:0000259" key="12">
    <source>
        <dbReference type="PROSITE" id="PS52002"/>
    </source>
</evidence>
<dbReference type="SMART" id="SM00651">
    <property type="entry name" value="Sm"/>
    <property type="match status" value="1"/>
</dbReference>
<dbReference type="InterPro" id="IPR047575">
    <property type="entry name" value="Sm"/>
</dbReference>
<evidence type="ECO:0000256" key="10">
    <source>
        <dbReference type="ARBA" id="ARBA00023274"/>
    </source>
</evidence>
<gene>
    <name evidence="13" type="primary">SME1</name>
    <name evidence="13" type="ORF">ZYGM_002893</name>
</gene>
<comment type="function">
    <text evidence="11">Involved in pre-mRNA splicing. Binds and is required for the stability of snRNA U1, U2, U4 and U5 which contain a highly conserved structural motif called the Sm binding site. Involved in cap modification.</text>
</comment>
<dbReference type="GO" id="GO:0005686">
    <property type="term" value="C:U2 snRNP"/>
    <property type="evidence" value="ECO:0007669"/>
    <property type="project" value="UniProtKB-UniRule"/>
</dbReference>
<keyword evidence="14" id="KW-1185">Reference proteome</keyword>
<dbReference type="GO" id="GO:0003723">
    <property type="term" value="F:RNA binding"/>
    <property type="evidence" value="ECO:0007669"/>
    <property type="project" value="UniProtKB-KW"/>
</dbReference>
<keyword evidence="7 11" id="KW-0694">RNA-binding</keyword>
<comment type="similarity">
    <text evidence="3 11">Belongs to the snRNP Sm proteins family.</text>
</comment>
<comment type="caution">
    <text evidence="13">The sequence shown here is derived from an EMBL/GenBank/DDBJ whole genome shotgun (WGS) entry which is preliminary data.</text>
</comment>
<evidence type="ECO:0000256" key="5">
    <source>
        <dbReference type="ARBA" id="ARBA00022664"/>
    </source>
</evidence>
<dbReference type="GO" id="GO:0046540">
    <property type="term" value="C:U4/U6 x U5 tri-snRNP complex"/>
    <property type="evidence" value="ECO:0007669"/>
    <property type="project" value="UniProtKB-UniRule"/>
</dbReference>
<comment type="subcellular location">
    <subcellularLocation>
        <location evidence="2">Cytoplasm</location>
    </subcellularLocation>
    <subcellularLocation>
        <location evidence="1 11">Nucleus</location>
    </subcellularLocation>
</comment>
<sequence>MSTGSKAIIPPINCIFGFLQQQTVVTFWLFEQLGIRIRGKISGFDEFMNVVIEDATEISVDPQTGKENLDRGKKLGKILLKGDNITLITSNENMALNLYFDIYKGER</sequence>
<keyword evidence="9 11" id="KW-0539">Nucleus</keyword>
<dbReference type="GO" id="GO:0000387">
    <property type="term" value="P:spliceosomal snRNP assembly"/>
    <property type="evidence" value="ECO:0007669"/>
    <property type="project" value="UniProtKB-UniRule"/>
</dbReference>
<keyword evidence="4" id="KW-0963">Cytoplasm</keyword>
<dbReference type="GO" id="GO:0005681">
    <property type="term" value="C:spliceosomal complex"/>
    <property type="evidence" value="ECO:0007669"/>
    <property type="project" value="UniProtKB-KW"/>
</dbReference>
<dbReference type="GO" id="GO:0005685">
    <property type="term" value="C:U1 snRNP"/>
    <property type="evidence" value="ECO:0007669"/>
    <property type="project" value="UniProtKB-UniRule"/>
</dbReference>
<dbReference type="Pfam" id="PF01423">
    <property type="entry name" value="LSM"/>
    <property type="match status" value="1"/>
</dbReference>
<dbReference type="AlphaFoldDB" id="A0A4C2E110"/>
<organism evidence="13 14">
    <name type="scientific">Zygosaccharomyces mellis</name>
    <dbReference type="NCBI Taxonomy" id="42258"/>
    <lineage>
        <taxon>Eukaryota</taxon>
        <taxon>Fungi</taxon>
        <taxon>Dikarya</taxon>
        <taxon>Ascomycota</taxon>
        <taxon>Saccharomycotina</taxon>
        <taxon>Saccharomycetes</taxon>
        <taxon>Saccharomycetales</taxon>
        <taxon>Saccharomycetaceae</taxon>
        <taxon>Zygosaccharomyces</taxon>
    </lineage>
</organism>
<evidence type="ECO:0000256" key="4">
    <source>
        <dbReference type="ARBA" id="ARBA00022490"/>
    </source>
</evidence>
<evidence type="ECO:0000313" key="13">
    <source>
        <dbReference type="EMBL" id="GCE97847.1"/>
    </source>
</evidence>
<dbReference type="InterPro" id="IPR010920">
    <property type="entry name" value="LSM_dom_sf"/>
</dbReference>
<evidence type="ECO:0000256" key="1">
    <source>
        <dbReference type="ARBA" id="ARBA00004123"/>
    </source>
</evidence>
<evidence type="ECO:0000256" key="3">
    <source>
        <dbReference type="ARBA" id="ARBA00006850"/>
    </source>
</evidence>
<evidence type="ECO:0000256" key="11">
    <source>
        <dbReference type="RuleBase" id="RU365053"/>
    </source>
</evidence>
<proteinExistence type="inferred from homology"/>
<feature type="domain" description="Sm" evidence="12">
    <location>
        <begin position="12"/>
        <end position="94"/>
    </location>
</feature>
<dbReference type="CDD" id="cd01718">
    <property type="entry name" value="Sm_E"/>
    <property type="match status" value="1"/>
</dbReference>
<evidence type="ECO:0000256" key="7">
    <source>
        <dbReference type="ARBA" id="ARBA00022884"/>
    </source>
</evidence>
<dbReference type="Gene3D" id="2.30.30.100">
    <property type="match status" value="1"/>
</dbReference>
<keyword evidence="10 11" id="KW-0687">Ribonucleoprotein</keyword>
<protein>
    <recommendedName>
        <fullName evidence="11">Small nuclear ribonucleoprotein E</fullName>
        <shortName evidence="11">snRNP-E</shortName>
    </recommendedName>
    <alternativeName>
        <fullName evidence="11">Sm protein E</fullName>
    </alternativeName>
</protein>
<keyword evidence="6 11" id="KW-0747">Spliceosome</keyword>
<dbReference type="InterPro" id="IPR027078">
    <property type="entry name" value="snRNP-E"/>
</dbReference>
<dbReference type="GO" id="GO:0005687">
    <property type="term" value="C:U4 snRNP"/>
    <property type="evidence" value="ECO:0007669"/>
    <property type="project" value="UniProtKB-UniRule"/>
</dbReference>
<reference evidence="13 14" key="1">
    <citation type="submission" date="2019-01" db="EMBL/GenBank/DDBJ databases">
        <title>Draft Genome Sequencing of Zygosaccharomyces mellis Ca-7.</title>
        <authorList>
            <person name="Shiwa Y."/>
            <person name="Kanesaki Y."/>
            <person name="Ishige T."/>
            <person name="Mura K."/>
            <person name="Hori T."/>
            <person name="Tamura T."/>
        </authorList>
    </citation>
    <scope>NUCLEOTIDE SEQUENCE [LARGE SCALE GENOMIC DNA]</scope>
    <source>
        <strain evidence="13 14">Ca-7</strain>
    </source>
</reference>
<dbReference type="EMBL" id="BIMX01000003">
    <property type="protein sequence ID" value="GCE97847.1"/>
    <property type="molecule type" value="Genomic_DNA"/>
</dbReference>
<dbReference type="InterPro" id="IPR001163">
    <property type="entry name" value="Sm_dom_euk/arc"/>
</dbReference>
<dbReference type="OrthoDB" id="25620at2759"/>
<evidence type="ECO:0000256" key="2">
    <source>
        <dbReference type="ARBA" id="ARBA00004496"/>
    </source>
</evidence>
<dbReference type="PROSITE" id="PS52002">
    <property type="entry name" value="SM"/>
    <property type="match status" value="1"/>
</dbReference>
<dbReference type="SUPFAM" id="SSF50182">
    <property type="entry name" value="Sm-like ribonucleoproteins"/>
    <property type="match status" value="1"/>
</dbReference>
<evidence type="ECO:0000256" key="6">
    <source>
        <dbReference type="ARBA" id="ARBA00022728"/>
    </source>
</evidence>
<keyword evidence="5 11" id="KW-0507">mRNA processing</keyword>
<dbReference type="GO" id="GO:0005682">
    <property type="term" value="C:U5 snRNP"/>
    <property type="evidence" value="ECO:0007669"/>
    <property type="project" value="UniProtKB-UniRule"/>
</dbReference>
<name>A0A4C2E110_9SACH</name>
<dbReference type="Proteomes" id="UP000301737">
    <property type="component" value="Unassembled WGS sequence"/>
</dbReference>
<keyword evidence="8 11" id="KW-0508">mRNA splicing</keyword>
<evidence type="ECO:0000256" key="9">
    <source>
        <dbReference type="ARBA" id="ARBA00023242"/>
    </source>
</evidence>
<evidence type="ECO:0000256" key="8">
    <source>
        <dbReference type="ARBA" id="ARBA00023187"/>
    </source>
</evidence>
<dbReference type="PANTHER" id="PTHR11193">
    <property type="entry name" value="SMALL NUCLEAR RIBONUCLEOPROTEIN E"/>
    <property type="match status" value="1"/>
</dbReference>
<evidence type="ECO:0000313" key="14">
    <source>
        <dbReference type="Proteomes" id="UP000301737"/>
    </source>
</evidence>
<accession>A0A4C2E110</accession>
<dbReference type="GO" id="GO:0005737">
    <property type="term" value="C:cytoplasm"/>
    <property type="evidence" value="ECO:0007669"/>
    <property type="project" value="UniProtKB-SubCell"/>
</dbReference>